<dbReference type="STRING" id="307972.A0A2G8JI99"/>
<dbReference type="InterPro" id="IPR001828">
    <property type="entry name" value="ANF_lig-bd_rcpt"/>
</dbReference>
<sequence length="192" mass="21130">MQDINVVFGPGISAEMFSIADLVAYWNIPAITGGAITSDLEDRTRFTTFTRTSFRAEAMANFLSSLFGKYNWTICSVLYTRRGIFNLLSNAVLGVLDRDKIKIIPLSIDDRPNVTVLINETKKDSRKKLLVFFSNCEDDAVVSCPLWFRRPDTGLSWGGEGVVPLFSVATEAPCPCIVHPCGPGFEGLPMGP</sequence>
<evidence type="ECO:0000256" key="2">
    <source>
        <dbReference type="ARBA" id="ARBA00022692"/>
    </source>
</evidence>
<evidence type="ECO:0000256" key="4">
    <source>
        <dbReference type="ARBA" id="ARBA00023136"/>
    </source>
</evidence>
<dbReference type="EMBL" id="MRZV01001902">
    <property type="protein sequence ID" value="PIK35438.1"/>
    <property type="molecule type" value="Genomic_DNA"/>
</dbReference>
<evidence type="ECO:0000259" key="5">
    <source>
        <dbReference type="Pfam" id="PF01094"/>
    </source>
</evidence>
<dbReference type="InterPro" id="IPR028082">
    <property type="entry name" value="Peripla_BP_I"/>
</dbReference>
<dbReference type="Proteomes" id="UP000230750">
    <property type="component" value="Unassembled WGS sequence"/>
</dbReference>
<gene>
    <name evidence="6" type="ORF">BSL78_27733</name>
</gene>
<organism evidence="6 7">
    <name type="scientific">Stichopus japonicus</name>
    <name type="common">Sea cucumber</name>
    <dbReference type="NCBI Taxonomy" id="307972"/>
    <lineage>
        <taxon>Eukaryota</taxon>
        <taxon>Metazoa</taxon>
        <taxon>Echinodermata</taxon>
        <taxon>Eleutherozoa</taxon>
        <taxon>Echinozoa</taxon>
        <taxon>Holothuroidea</taxon>
        <taxon>Aspidochirotacea</taxon>
        <taxon>Aspidochirotida</taxon>
        <taxon>Stichopodidae</taxon>
        <taxon>Apostichopus</taxon>
    </lineage>
</organism>
<evidence type="ECO:0000313" key="6">
    <source>
        <dbReference type="EMBL" id="PIK35438.1"/>
    </source>
</evidence>
<dbReference type="Pfam" id="PF01094">
    <property type="entry name" value="ANF_receptor"/>
    <property type="match status" value="1"/>
</dbReference>
<name>A0A2G8JI99_STIJA</name>
<accession>A0A2G8JI99</accession>
<comment type="subcellular location">
    <subcellularLocation>
        <location evidence="1">Membrane</location>
    </subcellularLocation>
</comment>
<dbReference type="GO" id="GO:0038023">
    <property type="term" value="F:signaling receptor activity"/>
    <property type="evidence" value="ECO:0007669"/>
    <property type="project" value="TreeGrafter"/>
</dbReference>
<reference evidence="6 7" key="1">
    <citation type="journal article" date="2017" name="PLoS Biol.">
        <title>The sea cucumber genome provides insights into morphological evolution and visceral regeneration.</title>
        <authorList>
            <person name="Zhang X."/>
            <person name="Sun L."/>
            <person name="Yuan J."/>
            <person name="Sun Y."/>
            <person name="Gao Y."/>
            <person name="Zhang L."/>
            <person name="Li S."/>
            <person name="Dai H."/>
            <person name="Hamel J.F."/>
            <person name="Liu C."/>
            <person name="Yu Y."/>
            <person name="Liu S."/>
            <person name="Lin W."/>
            <person name="Guo K."/>
            <person name="Jin S."/>
            <person name="Xu P."/>
            <person name="Storey K.B."/>
            <person name="Huan P."/>
            <person name="Zhang T."/>
            <person name="Zhou Y."/>
            <person name="Zhang J."/>
            <person name="Lin C."/>
            <person name="Li X."/>
            <person name="Xing L."/>
            <person name="Huo D."/>
            <person name="Sun M."/>
            <person name="Wang L."/>
            <person name="Mercier A."/>
            <person name="Li F."/>
            <person name="Yang H."/>
            <person name="Xiang J."/>
        </authorList>
    </citation>
    <scope>NUCLEOTIDE SEQUENCE [LARGE SCALE GENOMIC DNA]</scope>
    <source>
        <strain evidence="6">Shaxun</strain>
        <tissue evidence="6">Muscle</tissue>
    </source>
</reference>
<proteinExistence type="predicted"/>
<dbReference type="GO" id="GO:0017046">
    <property type="term" value="F:peptide hormone binding"/>
    <property type="evidence" value="ECO:0007669"/>
    <property type="project" value="TreeGrafter"/>
</dbReference>
<dbReference type="GO" id="GO:0007165">
    <property type="term" value="P:signal transduction"/>
    <property type="evidence" value="ECO:0007669"/>
    <property type="project" value="TreeGrafter"/>
</dbReference>
<dbReference type="GO" id="GO:0016020">
    <property type="term" value="C:membrane"/>
    <property type="evidence" value="ECO:0007669"/>
    <property type="project" value="UniProtKB-SubCell"/>
</dbReference>
<dbReference type="AlphaFoldDB" id="A0A2G8JI99"/>
<dbReference type="PANTHER" id="PTHR44755">
    <property type="entry name" value="NATRIURETIC PEPTIDE RECEPTOR 3-RELATED"/>
    <property type="match status" value="1"/>
</dbReference>
<dbReference type="SUPFAM" id="SSF53822">
    <property type="entry name" value="Periplasmic binding protein-like I"/>
    <property type="match status" value="1"/>
</dbReference>
<dbReference type="Gene3D" id="3.40.50.2300">
    <property type="match status" value="1"/>
</dbReference>
<keyword evidence="7" id="KW-1185">Reference proteome</keyword>
<protein>
    <recommendedName>
        <fullName evidence="5">Receptor ligand binding region domain-containing protein</fullName>
    </recommendedName>
</protein>
<keyword evidence="4" id="KW-0472">Membrane</keyword>
<dbReference type="InterPro" id="IPR052612">
    <property type="entry name" value="ANP_Clearance_Receptor"/>
</dbReference>
<keyword evidence="2" id="KW-0812">Transmembrane</keyword>
<evidence type="ECO:0000256" key="1">
    <source>
        <dbReference type="ARBA" id="ARBA00004370"/>
    </source>
</evidence>
<keyword evidence="3" id="KW-1133">Transmembrane helix</keyword>
<comment type="caution">
    <text evidence="6">The sequence shown here is derived from an EMBL/GenBank/DDBJ whole genome shotgun (WGS) entry which is preliminary data.</text>
</comment>
<dbReference type="PANTHER" id="PTHR44755:SF12">
    <property type="entry name" value="RECEPTOR LIGAND BINDING REGION DOMAIN-CONTAINING PROTEIN"/>
    <property type="match status" value="1"/>
</dbReference>
<feature type="domain" description="Receptor ligand binding region" evidence="5">
    <location>
        <begin position="4"/>
        <end position="133"/>
    </location>
</feature>
<evidence type="ECO:0000313" key="7">
    <source>
        <dbReference type="Proteomes" id="UP000230750"/>
    </source>
</evidence>
<evidence type="ECO:0000256" key="3">
    <source>
        <dbReference type="ARBA" id="ARBA00022989"/>
    </source>
</evidence>